<reference evidence="2 3" key="1">
    <citation type="submission" date="2024-04" db="EMBL/GenBank/DDBJ databases">
        <title>genome sequences of Mucor flavus KT1a and Helicostylum pulchrum KT1b strains isolation_sourced from the surface of a dry-aged beef.</title>
        <authorList>
            <person name="Toyotome T."/>
            <person name="Hosono M."/>
            <person name="Torimaru M."/>
            <person name="Fukuda K."/>
            <person name="Mikami N."/>
        </authorList>
    </citation>
    <scope>NUCLEOTIDE SEQUENCE [LARGE SCALE GENOMIC DNA]</scope>
    <source>
        <strain evidence="2 3">KT1b</strain>
    </source>
</reference>
<protein>
    <submittedName>
        <fullName evidence="2">Uncharacterized protein</fullName>
    </submittedName>
</protein>
<evidence type="ECO:0000313" key="2">
    <source>
        <dbReference type="EMBL" id="GAA5803743.1"/>
    </source>
</evidence>
<gene>
    <name evidence="2" type="ORF">HPULCUR_009227</name>
</gene>
<dbReference type="Proteomes" id="UP001476247">
    <property type="component" value="Unassembled WGS sequence"/>
</dbReference>
<evidence type="ECO:0000256" key="1">
    <source>
        <dbReference type="SAM" id="MobiDB-lite"/>
    </source>
</evidence>
<sequence length="70" mass="7814">MIKNTPKSVLIGWTTLAVSAVLAYTVSKSYTMDRLKDYTQNNSVTSSSAYNTQEAAKEGEPLRRSVDRRL</sequence>
<accession>A0ABP9Y9U0</accession>
<comment type="caution">
    <text evidence="2">The sequence shown here is derived from an EMBL/GenBank/DDBJ whole genome shotgun (WGS) entry which is preliminary data.</text>
</comment>
<proteinExistence type="predicted"/>
<dbReference type="EMBL" id="BAABUJ010000030">
    <property type="protein sequence ID" value="GAA5803743.1"/>
    <property type="molecule type" value="Genomic_DNA"/>
</dbReference>
<feature type="compositionally biased region" description="Basic and acidic residues" evidence="1">
    <location>
        <begin position="55"/>
        <end position="70"/>
    </location>
</feature>
<organism evidence="2 3">
    <name type="scientific">Helicostylum pulchrum</name>
    <dbReference type="NCBI Taxonomy" id="562976"/>
    <lineage>
        <taxon>Eukaryota</taxon>
        <taxon>Fungi</taxon>
        <taxon>Fungi incertae sedis</taxon>
        <taxon>Mucoromycota</taxon>
        <taxon>Mucoromycotina</taxon>
        <taxon>Mucoromycetes</taxon>
        <taxon>Mucorales</taxon>
        <taxon>Mucorineae</taxon>
        <taxon>Mucoraceae</taxon>
        <taxon>Helicostylum</taxon>
    </lineage>
</organism>
<feature type="region of interest" description="Disordered" evidence="1">
    <location>
        <begin position="41"/>
        <end position="70"/>
    </location>
</feature>
<keyword evidence="3" id="KW-1185">Reference proteome</keyword>
<evidence type="ECO:0000313" key="3">
    <source>
        <dbReference type="Proteomes" id="UP001476247"/>
    </source>
</evidence>
<name>A0ABP9Y9U0_9FUNG</name>
<feature type="compositionally biased region" description="Polar residues" evidence="1">
    <location>
        <begin position="41"/>
        <end position="54"/>
    </location>
</feature>